<dbReference type="RefSeq" id="WP_183671823.1">
    <property type="nucleotide sequence ID" value="NZ_BMPB01000011.1"/>
</dbReference>
<evidence type="ECO:0000259" key="1">
    <source>
        <dbReference type="Pfam" id="PF04773"/>
    </source>
</evidence>
<evidence type="ECO:0000259" key="2">
    <source>
        <dbReference type="Pfam" id="PF16344"/>
    </source>
</evidence>
<dbReference type="PIRSF" id="PIRSF018266">
    <property type="entry name" value="FecR"/>
    <property type="match status" value="1"/>
</dbReference>
<feature type="domain" description="FecR protein" evidence="1">
    <location>
        <begin position="126"/>
        <end position="212"/>
    </location>
</feature>
<dbReference type="Gene3D" id="3.55.50.30">
    <property type="match status" value="1"/>
</dbReference>
<feature type="domain" description="Protein FecR C-terminal" evidence="2">
    <location>
        <begin position="257"/>
        <end position="318"/>
    </location>
</feature>
<dbReference type="PANTHER" id="PTHR30273:SF2">
    <property type="entry name" value="PROTEIN FECR"/>
    <property type="match status" value="1"/>
</dbReference>
<dbReference type="InterPro" id="IPR032508">
    <property type="entry name" value="FecR_C"/>
</dbReference>
<dbReference type="Gene3D" id="2.60.120.1440">
    <property type="match status" value="1"/>
</dbReference>
<organism evidence="3 4">
    <name type="scientific">Parabacteroides faecis</name>
    <dbReference type="NCBI Taxonomy" id="1217282"/>
    <lineage>
        <taxon>Bacteria</taxon>
        <taxon>Pseudomonadati</taxon>
        <taxon>Bacteroidota</taxon>
        <taxon>Bacteroidia</taxon>
        <taxon>Bacteroidales</taxon>
        <taxon>Tannerellaceae</taxon>
        <taxon>Parabacteroides</taxon>
    </lineage>
</organism>
<dbReference type="InterPro" id="IPR012373">
    <property type="entry name" value="Ferrdict_sens_TM"/>
</dbReference>
<name>A0ABR6KSU7_9BACT</name>
<sequence>MEINTEHIIAYLENRLSAEEKEIFDHLMQDSPELKKEVDDLRFILQRADDLNLQRQIDPTAHWKKISRRIAFESYKNKAWRLLRSSAAVLLIPALITSYILYNTLNEWNNKPIEQLEVTSAYGLVSKVTLSDGSEVWLNSGSRLSFPERFTGKERNVSLSGEAYFKVSSDKENRFNVTIPGNLVVSAYGTEFNINAYEEDKNIETTLAKGHVDVSEIDQPSFRTLHPGQQVTFNKETNKMDVADANLLVTTSWKDGKMIFRRASMAEIIRRLSRHFNVDIKLEGKEIYNYEYSATFTTESLSNILQLLEKTAPIKCRIIEPEQSDDYSYSRRTVIIRSLK</sequence>
<dbReference type="InterPro" id="IPR006860">
    <property type="entry name" value="FecR"/>
</dbReference>
<keyword evidence="4" id="KW-1185">Reference proteome</keyword>
<dbReference type="Pfam" id="PF04773">
    <property type="entry name" value="FecR"/>
    <property type="match status" value="1"/>
</dbReference>
<accession>A0ABR6KSU7</accession>
<evidence type="ECO:0000313" key="3">
    <source>
        <dbReference type="EMBL" id="MBB4623982.1"/>
    </source>
</evidence>
<dbReference type="PANTHER" id="PTHR30273">
    <property type="entry name" value="PERIPLASMIC SIGNAL SENSOR AND SIGMA FACTOR ACTIVATOR FECR-RELATED"/>
    <property type="match status" value="1"/>
</dbReference>
<proteinExistence type="predicted"/>
<protein>
    <submittedName>
        <fullName evidence="3">Ferric-dicitrate binding protein FerR (Iron transport regulator)</fullName>
    </submittedName>
</protein>
<dbReference type="Pfam" id="PF16344">
    <property type="entry name" value="FecR_C"/>
    <property type="match status" value="1"/>
</dbReference>
<dbReference type="Proteomes" id="UP000533637">
    <property type="component" value="Unassembled WGS sequence"/>
</dbReference>
<comment type="caution">
    <text evidence="3">The sequence shown here is derived from an EMBL/GenBank/DDBJ whole genome shotgun (WGS) entry which is preliminary data.</text>
</comment>
<evidence type="ECO:0000313" key="4">
    <source>
        <dbReference type="Proteomes" id="UP000533637"/>
    </source>
</evidence>
<reference evidence="3 4" key="1">
    <citation type="submission" date="2020-08" db="EMBL/GenBank/DDBJ databases">
        <title>Genomic Encyclopedia of Type Strains, Phase IV (KMG-IV): sequencing the most valuable type-strain genomes for metagenomic binning, comparative biology and taxonomic classification.</title>
        <authorList>
            <person name="Goeker M."/>
        </authorList>
    </citation>
    <scope>NUCLEOTIDE SEQUENCE [LARGE SCALE GENOMIC DNA]</scope>
    <source>
        <strain evidence="3 4">DSM 102983</strain>
    </source>
</reference>
<gene>
    <name evidence="3" type="ORF">GGQ57_003906</name>
</gene>
<dbReference type="EMBL" id="JACHOC010000008">
    <property type="protein sequence ID" value="MBB4623982.1"/>
    <property type="molecule type" value="Genomic_DNA"/>
</dbReference>